<name>A0A7S7NXX3_PALFE</name>
<organism evidence="1 2">
    <name type="scientific">Paludibaculum fermentans</name>
    <dbReference type="NCBI Taxonomy" id="1473598"/>
    <lineage>
        <taxon>Bacteria</taxon>
        <taxon>Pseudomonadati</taxon>
        <taxon>Acidobacteriota</taxon>
        <taxon>Terriglobia</taxon>
        <taxon>Bryobacterales</taxon>
        <taxon>Bryobacteraceae</taxon>
        <taxon>Paludibaculum</taxon>
    </lineage>
</organism>
<dbReference type="RefSeq" id="WP_194453474.1">
    <property type="nucleotide sequence ID" value="NZ_CP063849.1"/>
</dbReference>
<dbReference type="KEGG" id="pfer:IRI77_18325"/>
<evidence type="ECO:0000313" key="1">
    <source>
        <dbReference type="EMBL" id="QOY91820.1"/>
    </source>
</evidence>
<proteinExistence type="predicted"/>
<accession>A0A7S7NXX3</accession>
<gene>
    <name evidence="1" type="ORF">IRI77_18325</name>
</gene>
<dbReference type="AlphaFoldDB" id="A0A7S7NXX3"/>
<keyword evidence="2" id="KW-1185">Reference proteome</keyword>
<protein>
    <submittedName>
        <fullName evidence="1">Uncharacterized protein</fullName>
    </submittedName>
</protein>
<reference evidence="1 2" key="1">
    <citation type="submission" date="2020-10" db="EMBL/GenBank/DDBJ databases">
        <title>Complete genome sequence of Paludibaculum fermentans P105T, a facultatively anaerobic acidobacterium capable of dissimilatory Fe(III) reduction.</title>
        <authorList>
            <person name="Dedysh S.N."/>
            <person name="Beletsky A.V."/>
            <person name="Kulichevskaya I.S."/>
            <person name="Mardanov A.V."/>
            <person name="Ravin N.V."/>
        </authorList>
    </citation>
    <scope>NUCLEOTIDE SEQUENCE [LARGE SCALE GENOMIC DNA]</scope>
    <source>
        <strain evidence="1 2">P105</strain>
    </source>
</reference>
<sequence length="298" mass="33403">MEALTPLLTTDGILLDSFVEDTFCWSLARHETSEFVPYRQPWTGFVHNPPGIPEWHETTSAPQHILSLPAWQDSLPQCRGLFTFSAAMRDWLAARVAVPVEALIHPTECPAQVFDWERFLALQRPRIVQVGAWLRRIHSIARLDVSRLRKSCLIPRQDGAAYLEALASKERAHEPAAGGADWGTVEVLPYHDAAAFDELLSESVVFLDLYDTVVNNTVVECIVRGTPLVCNRLPALVELLGEEYPLYFSTLEEAGRKADDFDLIRAAAEYLRAIPKDVFTGEAFLRSVARSGIYRSLA</sequence>
<evidence type="ECO:0000313" key="2">
    <source>
        <dbReference type="Proteomes" id="UP000593892"/>
    </source>
</evidence>
<dbReference type="EMBL" id="CP063849">
    <property type="protein sequence ID" value="QOY91820.1"/>
    <property type="molecule type" value="Genomic_DNA"/>
</dbReference>
<dbReference type="Proteomes" id="UP000593892">
    <property type="component" value="Chromosome"/>
</dbReference>